<dbReference type="Proteomes" id="UP001163223">
    <property type="component" value="Chromosome"/>
</dbReference>
<organism evidence="1 2">
    <name type="scientific">Antarcticirhabdus aurantiaca</name>
    <dbReference type="NCBI Taxonomy" id="2606717"/>
    <lineage>
        <taxon>Bacteria</taxon>
        <taxon>Pseudomonadati</taxon>
        <taxon>Pseudomonadota</taxon>
        <taxon>Alphaproteobacteria</taxon>
        <taxon>Hyphomicrobiales</taxon>
        <taxon>Aurantimonadaceae</taxon>
        <taxon>Antarcticirhabdus</taxon>
    </lineage>
</organism>
<keyword evidence="2" id="KW-1185">Reference proteome</keyword>
<name>A0ACD4NUR0_9HYPH</name>
<proteinExistence type="predicted"/>
<reference evidence="1" key="1">
    <citation type="submission" date="2022-11" db="EMBL/GenBank/DDBJ databases">
        <title>beta-Carotene-producing bacterium, Jeongeuplla avenae sp. nov., alleviates the salt stress of Arabidopsis seedlings.</title>
        <authorList>
            <person name="Jiang L."/>
            <person name="Lee J."/>
        </authorList>
    </citation>
    <scope>NUCLEOTIDE SEQUENCE</scope>
    <source>
        <strain evidence="1">DY_R2A_6</strain>
    </source>
</reference>
<evidence type="ECO:0000313" key="2">
    <source>
        <dbReference type="Proteomes" id="UP001163223"/>
    </source>
</evidence>
<evidence type="ECO:0000313" key="1">
    <source>
        <dbReference type="EMBL" id="WAJ30508.1"/>
    </source>
</evidence>
<accession>A0ACD4NUR0</accession>
<protein>
    <submittedName>
        <fullName evidence="1">Tetratricopeptide repeat protein</fullName>
    </submittedName>
</protein>
<gene>
    <name evidence="1" type="ORF">OXU80_10015</name>
</gene>
<dbReference type="EMBL" id="CP113520">
    <property type="protein sequence ID" value="WAJ30508.1"/>
    <property type="molecule type" value="Genomic_DNA"/>
</dbReference>
<sequence>MSILDHPLGNPDHLPDAIVYAAQMTAAALPELDPKTRRILELTADGTSLGDALGITKEQKQALLDLGCRLIQVGELEKATDVLLRLNQYDPLMEPALYALGVICQMRGELQKAAFMYTQFLALDATNPMGYLRVGECLIAAGEFSEARATLEMAKLFAAEGKGQPGNLAEAETLLAHPDVAAAPLPQTS</sequence>